<evidence type="ECO:0000313" key="2">
    <source>
        <dbReference type="EMBL" id="KAK9814595.1"/>
    </source>
</evidence>
<organism evidence="2 3">
    <name type="scientific">[Myrmecia] bisecta</name>
    <dbReference type="NCBI Taxonomy" id="41462"/>
    <lineage>
        <taxon>Eukaryota</taxon>
        <taxon>Viridiplantae</taxon>
        <taxon>Chlorophyta</taxon>
        <taxon>core chlorophytes</taxon>
        <taxon>Trebouxiophyceae</taxon>
        <taxon>Trebouxiales</taxon>
        <taxon>Trebouxiaceae</taxon>
        <taxon>Myrmecia</taxon>
    </lineage>
</organism>
<dbReference type="InterPro" id="IPR007474">
    <property type="entry name" value="ApaG_domain"/>
</dbReference>
<sequence length="256" mass="28741">MRRATLAVYRALHRQARQLAKTAPVLHVREPLDTAGLGRHQWSSDTAGWRKDALRDLLPGLLESPSQGSLSGSDVQACIRNNFRLGAGMTESEEREQLLDLAFAALRVLSEQMHMAECSSTATTRDIFVEMTSMFTRKHTPETNLFLKPGDPPRYMFLYRCRIENCGTRRVRLLGRHWIIEDRAGRKVEVPKGSAGVVGCTPILKPGDCFEYYSGTDLDTSQGTMRGSFQMTFLDEANNPREDFDAEVAPFRLIGS</sequence>
<dbReference type="SUPFAM" id="SSF110069">
    <property type="entry name" value="ApaG-like"/>
    <property type="match status" value="1"/>
</dbReference>
<reference evidence="2 3" key="1">
    <citation type="journal article" date="2024" name="Nat. Commun.">
        <title>Phylogenomics reveals the evolutionary origins of lichenization in chlorophyte algae.</title>
        <authorList>
            <person name="Puginier C."/>
            <person name="Libourel C."/>
            <person name="Otte J."/>
            <person name="Skaloud P."/>
            <person name="Haon M."/>
            <person name="Grisel S."/>
            <person name="Petersen M."/>
            <person name="Berrin J.G."/>
            <person name="Delaux P.M."/>
            <person name="Dal Grande F."/>
            <person name="Keller J."/>
        </authorList>
    </citation>
    <scope>NUCLEOTIDE SEQUENCE [LARGE SCALE GENOMIC DNA]</scope>
    <source>
        <strain evidence="2 3">SAG 2043</strain>
    </source>
</reference>
<keyword evidence="3" id="KW-1185">Reference proteome</keyword>
<dbReference type="AlphaFoldDB" id="A0AAW1Q1J9"/>
<evidence type="ECO:0000313" key="3">
    <source>
        <dbReference type="Proteomes" id="UP001489004"/>
    </source>
</evidence>
<dbReference type="EMBL" id="JALJOR010000007">
    <property type="protein sequence ID" value="KAK9814595.1"/>
    <property type="molecule type" value="Genomic_DNA"/>
</dbReference>
<dbReference type="Pfam" id="PF04379">
    <property type="entry name" value="DUF525"/>
    <property type="match status" value="1"/>
</dbReference>
<protein>
    <recommendedName>
        <fullName evidence="1">ApaG domain-containing protein</fullName>
    </recommendedName>
</protein>
<comment type="caution">
    <text evidence="2">The sequence shown here is derived from an EMBL/GenBank/DDBJ whole genome shotgun (WGS) entry which is preliminary data.</text>
</comment>
<dbReference type="InterPro" id="IPR036767">
    <property type="entry name" value="ApaG_sf"/>
</dbReference>
<dbReference type="PANTHER" id="PTHR47191">
    <property type="entry name" value="OS05G0170800 PROTEIN"/>
    <property type="match status" value="1"/>
</dbReference>
<accession>A0AAW1Q1J9</accession>
<dbReference type="InterPro" id="IPR050718">
    <property type="entry name" value="ApaG-like"/>
</dbReference>
<gene>
    <name evidence="2" type="ORF">WJX72_008394</name>
</gene>
<dbReference type="PROSITE" id="PS51087">
    <property type="entry name" value="APAG"/>
    <property type="match status" value="1"/>
</dbReference>
<dbReference type="Gene3D" id="2.60.40.1470">
    <property type="entry name" value="ApaG domain"/>
    <property type="match status" value="1"/>
</dbReference>
<dbReference type="Proteomes" id="UP001489004">
    <property type="component" value="Unassembled WGS sequence"/>
</dbReference>
<name>A0AAW1Q1J9_9CHLO</name>
<feature type="domain" description="ApaG" evidence="1">
    <location>
        <begin position="121"/>
        <end position="256"/>
    </location>
</feature>
<proteinExistence type="predicted"/>
<evidence type="ECO:0000259" key="1">
    <source>
        <dbReference type="PROSITE" id="PS51087"/>
    </source>
</evidence>
<dbReference type="PANTHER" id="PTHR47191:SF2">
    <property type="entry name" value="OS05G0170800 PROTEIN"/>
    <property type="match status" value="1"/>
</dbReference>